<accession>A0A6A2XDN9</accession>
<dbReference type="PANTHER" id="PTHR37252">
    <property type="entry name" value="POLYADENYLATE-BINDING PROTEIN-INTERACTING PROTEIN 6"/>
    <property type="match status" value="1"/>
</dbReference>
<name>A0A6A2XDN9_HIBSY</name>
<comment type="caution">
    <text evidence="2">The sequence shown here is derived from an EMBL/GenBank/DDBJ whole genome shotgun (WGS) entry which is preliminary data.</text>
</comment>
<keyword evidence="3" id="KW-1185">Reference proteome</keyword>
<protein>
    <submittedName>
        <fullName evidence="2">Uncharacterized protein</fullName>
    </submittedName>
</protein>
<proteinExistence type="predicted"/>
<evidence type="ECO:0000313" key="3">
    <source>
        <dbReference type="Proteomes" id="UP000436088"/>
    </source>
</evidence>
<gene>
    <name evidence="2" type="ORF">F3Y22_tig00112632pilonHSYRG00049</name>
</gene>
<feature type="compositionally biased region" description="Low complexity" evidence="1">
    <location>
        <begin position="137"/>
        <end position="160"/>
    </location>
</feature>
<sequence>MKKAGVSSLNAYAASYVPVAKKKDPTVKDIKPGNEAAAWFEPCSLMRNPGEMSAEQITVSYEDFNKDLEFLAWLSSESVLNVYLENNRDPEATIDRLNRPEMYTVESAETLPVTLDIGDVTESRSSTLFAGRRPTNAAGETGGASSSSGSMESYIASLTD</sequence>
<dbReference type="OrthoDB" id="769720at2759"/>
<organism evidence="2 3">
    <name type="scientific">Hibiscus syriacus</name>
    <name type="common">Rose of Sharon</name>
    <dbReference type="NCBI Taxonomy" id="106335"/>
    <lineage>
        <taxon>Eukaryota</taxon>
        <taxon>Viridiplantae</taxon>
        <taxon>Streptophyta</taxon>
        <taxon>Embryophyta</taxon>
        <taxon>Tracheophyta</taxon>
        <taxon>Spermatophyta</taxon>
        <taxon>Magnoliopsida</taxon>
        <taxon>eudicotyledons</taxon>
        <taxon>Gunneridae</taxon>
        <taxon>Pentapetalae</taxon>
        <taxon>rosids</taxon>
        <taxon>malvids</taxon>
        <taxon>Malvales</taxon>
        <taxon>Malvaceae</taxon>
        <taxon>Malvoideae</taxon>
        <taxon>Hibiscus</taxon>
    </lineage>
</organism>
<evidence type="ECO:0000256" key="1">
    <source>
        <dbReference type="SAM" id="MobiDB-lite"/>
    </source>
</evidence>
<dbReference type="Proteomes" id="UP000436088">
    <property type="component" value="Unassembled WGS sequence"/>
</dbReference>
<reference evidence="2" key="1">
    <citation type="submission" date="2019-09" db="EMBL/GenBank/DDBJ databases">
        <title>Draft genome information of white flower Hibiscus syriacus.</title>
        <authorList>
            <person name="Kim Y.-M."/>
        </authorList>
    </citation>
    <scope>NUCLEOTIDE SEQUENCE [LARGE SCALE GENOMIC DNA]</scope>
    <source>
        <strain evidence="2">YM2019G1</strain>
    </source>
</reference>
<feature type="region of interest" description="Disordered" evidence="1">
    <location>
        <begin position="128"/>
        <end position="160"/>
    </location>
</feature>
<dbReference type="PANTHER" id="PTHR37252:SF3">
    <property type="entry name" value="POLYADENYLATE-BINDING PROTEIN-INTERACTING PROTEIN 6"/>
    <property type="match status" value="1"/>
</dbReference>
<dbReference type="InterPro" id="IPR038981">
    <property type="entry name" value="CID5/CID6"/>
</dbReference>
<dbReference type="AlphaFoldDB" id="A0A6A2XDN9"/>
<evidence type="ECO:0000313" key="2">
    <source>
        <dbReference type="EMBL" id="KAE8665345.1"/>
    </source>
</evidence>
<dbReference type="EMBL" id="VEPZ02001620">
    <property type="protein sequence ID" value="KAE8665345.1"/>
    <property type="molecule type" value="Genomic_DNA"/>
</dbReference>